<evidence type="ECO:0000256" key="6">
    <source>
        <dbReference type="ARBA" id="ARBA00022840"/>
    </source>
</evidence>
<gene>
    <name evidence="9" type="primary">prs</name>
    <name evidence="9" type="ORF">M8T91_00360</name>
</gene>
<accession>A0ABY9EB58</accession>
<dbReference type="PANTHER" id="PTHR10210">
    <property type="entry name" value="RIBOSE-PHOSPHATE DIPHOSPHOKINASE FAMILY MEMBER"/>
    <property type="match status" value="1"/>
</dbReference>
<feature type="domain" description="Ribose-phosphate pyrophosphokinase N-terminal" evidence="8">
    <location>
        <begin position="4"/>
        <end position="124"/>
    </location>
</feature>
<dbReference type="EMBL" id="CP098023">
    <property type="protein sequence ID" value="WKD49917.1"/>
    <property type="molecule type" value="Genomic_DNA"/>
</dbReference>
<keyword evidence="2 9" id="KW-0808">Transferase</keyword>
<evidence type="ECO:0000256" key="2">
    <source>
        <dbReference type="ARBA" id="ARBA00022679"/>
    </source>
</evidence>
<keyword evidence="10" id="KW-1185">Reference proteome</keyword>
<dbReference type="InterPro" id="IPR005946">
    <property type="entry name" value="Rib-P_diPkinase"/>
</dbReference>
<dbReference type="EC" id="2.7.6.1" evidence="1"/>
<dbReference type="RefSeq" id="WP_301415763.1">
    <property type="nucleotide sequence ID" value="NZ_CP098023.1"/>
</dbReference>
<evidence type="ECO:0000256" key="1">
    <source>
        <dbReference type="ARBA" id="ARBA00013247"/>
    </source>
</evidence>
<dbReference type="GO" id="GO:0004749">
    <property type="term" value="F:ribose phosphate diphosphokinase activity"/>
    <property type="evidence" value="ECO:0007669"/>
    <property type="project" value="UniProtKB-EC"/>
</dbReference>
<reference evidence="9 10" key="1">
    <citation type="submission" date="2022-05" db="EMBL/GenBank/DDBJ databases">
        <title>Microbulbifer sp. nov., isolated from sponge.</title>
        <authorList>
            <person name="Gao L."/>
        </authorList>
    </citation>
    <scope>NUCLEOTIDE SEQUENCE [LARGE SCALE GENOMIC DNA]</scope>
    <source>
        <strain evidence="9 10">MI-G</strain>
    </source>
</reference>
<dbReference type="Proteomes" id="UP001321520">
    <property type="component" value="Chromosome"/>
</dbReference>
<name>A0ABY9EB58_9GAMM</name>
<dbReference type="SMART" id="SM01400">
    <property type="entry name" value="Pribosyltran_N"/>
    <property type="match status" value="1"/>
</dbReference>
<dbReference type="NCBIfam" id="TIGR01251">
    <property type="entry name" value="ribP_PPkin"/>
    <property type="match status" value="1"/>
</dbReference>
<sequence>MGRLKLFSLDVGADFCGRVAAALGEPLSRHEERSFVDGEHKVRPLDDVEGADVFLVQSLYADVCSSLDEKLLRSLFFIGALKDAGASRITFVMPYLCYGRKDRRTRLHDPLPTQYLASLLESAGTHTVMTMDAHNLSAFENAFRCRTVHLLARPLLVAFAAGRLAGEQRPLVVLSPDEGGIKRAEMFRRALSECLERAIGRVFVEKYRSGEQISGGTLIGEVEGTVVLIVDDLIASGATLCRATLAAEAAGAAGIVALASHGQFSGDARALVSRLPLEVVALTNSLPQTDLPNNCELLDCAPLLAEGIRRLHDNGPVCELTI</sequence>
<dbReference type="InterPro" id="IPR029057">
    <property type="entry name" value="PRTase-like"/>
</dbReference>
<evidence type="ECO:0000259" key="8">
    <source>
        <dbReference type="Pfam" id="PF13793"/>
    </source>
</evidence>
<evidence type="ECO:0000313" key="9">
    <source>
        <dbReference type="EMBL" id="WKD49917.1"/>
    </source>
</evidence>
<dbReference type="Pfam" id="PF14572">
    <property type="entry name" value="Pribosyl_synth"/>
    <property type="match status" value="1"/>
</dbReference>
<evidence type="ECO:0000256" key="7">
    <source>
        <dbReference type="ARBA" id="ARBA00049535"/>
    </source>
</evidence>
<evidence type="ECO:0000256" key="5">
    <source>
        <dbReference type="ARBA" id="ARBA00022777"/>
    </source>
</evidence>
<evidence type="ECO:0000256" key="4">
    <source>
        <dbReference type="ARBA" id="ARBA00022741"/>
    </source>
</evidence>
<protein>
    <recommendedName>
        <fullName evidence="1">ribose-phosphate diphosphokinase</fullName>
        <ecNumber evidence="1">2.7.6.1</ecNumber>
    </recommendedName>
</protein>
<evidence type="ECO:0000256" key="3">
    <source>
        <dbReference type="ARBA" id="ARBA00022727"/>
    </source>
</evidence>
<evidence type="ECO:0000313" key="10">
    <source>
        <dbReference type="Proteomes" id="UP001321520"/>
    </source>
</evidence>
<organism evidence="9 10">
    <name type="scientific">Microbulbifer spongiae</name>
    <dbReference type="NCBI Taxonomy" id="2944933"/>
    <lineage>
        <taxon>Bacteria</taxon>
        <taxon>Pseudomonadati</taxon>
        <taxon>Pseudomonadota</taxon>
        <taxon>Gammaproteobacteria</taxon>
        <taxon>Cellvibrionales</taxon>
        <taxon>Microbulbiferaceae</taxon>
        <taxon>Microbulbifer</taxon>
    </lineage>
</organism>
<dbReference type="Gene3D" id="3.40.50.2020">
    <property type="match status" value="2"/>
</dbReference>
<dbReference type="Pfam" id="PF13793">
    <property type="entry name" value="Pribosyltran_N"/>
    <property type="match status" value="1"/>
</dbReference>
<dbReference type="PANTHER" id="PTHR10210:SF32">
    <property type="entry name" value="RIBOSE-PHOSPHATE PYROPHOSPHOKINASE 2"/>
    <property type="match status" value="1"/>
</dbReference>
<proteinExistence type="predicted"/>
<dbReference type="InterPro" id="IPR000836">
    <property type="entry name" value="PRTase_dom"/>
</dbReference>
<keyword evidence="5" id="KW-0418">Kinase</keyword>
<keyword evidence="6" id="KW-0067">ATP-binding</keyword>
<dbReference type="CDD" id="cd06223">
    <property type="entry name" value="PRTases_typeI"/>
    <property type="match status" value="1"/>
</dbReference>
<dbReference type="SUPFAM" id="SSF53271">
    <property type="entry name" value="PRTase-like"/>
    <property type="match status" value="2"/>
</dbReference>
<keyword evidence="3" id="KW-0545">Nucleotide biosynthesis</keyword>
<dbReference type="InterPro" id="IPR029099">
    <property type="entry name" value="Pribosyltran_N"/>
</dbReference>
<comment type="catalytic activity">
    <reaction evidence="7">
        <text>D-ribose 5-phosphate + ATP = 5-phospho-alpha-D-ribose 1-diphosphate + AMP + H(+)</text>
        <dbReference type="Rhea" id="RHEA:15609"/>
        <dbReference type="ChEBI" id="CHEBI:15378"/>
        <dbReference type="ChEBI" id="CHEBI:30616"/>
        <dbReference type="ChEBI" id="CHEBI:58017"/>
        <dbReference type="ChEBI" id="CHEBI:78346"/>
        <dbReference type="ChEBI" id="CHEBI:456215"/>
        <dbReference type="EC" id="2.7.6.1"/>
    </reaction>
</comment>
<keyword evidence="4" id="KW-0547">Nucleotide-binding</keyword>